<proteinExistence type="predicted"/>
<sequence>LFAQIRTYCRDGIGLAALNAISCWLLAYTSASSEQVTTLSAFSLASSQSPSNPSSPLLSPTVSQIVSDVASIPFSMDIYGAANLFVLFRWRLNISAPSSFIRLDICFPTHEHPL</sequence>
<reference evidence="1" key="1">
    <citation type="submission" date="2017-02" db="UniProtKB">
        <authorList>
            <consortium name="WormBaseParasite"/>
        </authorList>
    </citation>
    <scope>IDENTIFICATION</scope>
</reference>
<evidence type="ECO:0000313" key="1">
    <source>
        <dbReference type="WBParaSite" id="TASK_0000297501-mRNA-1"/>
    </source>
</evidence>
<accession>A0A0R3VZY1</accession>
<organism evidence="1">
    <name type="scientific">Taenia asiatica</name>
    <name type="common">Asian tapeworm</name>
    <dbReference type="NCBI Taxonomy" id="60517"/>
    <lineage>
        <taxon>Eukaryota</taxon>
        <taxon>Metazoa</taxon>
        <taxon>Spiralia</taxon>
        <taxon>Lophotrochozoa</taxon>
        <taxon>Platyhelminthes</taxon>
        <taxon>Cestoda</taxon>
        <taxon>Eucestoda</taxon>
        <taxon>Cyclophyllidea</taxon>
        <taxon>Taeniidae</taxon>
        <taxon>Taenia</taxon>
    </lineage>
</organism>
<dbReference type="AlphaFoldDB" id="A0A0R3VZY1"/>
<name>A0A0R3VZY1_TAEAS</name>
<protein>
    <submittedName>
        <fullName evidence="1">Secreted protein</fullName>
    </submittedName>
</protein>
<dbReference type="WBParaSite" id="TASK_0000297501-mRNA-1">
    <property type="protein sequence ID" value="TASK_0000297501-mRNA-1"/>
    <property type="gene ID" value="TASK_0000297501"/>
</dbReference>